<reference evidence="2" key="1">
    <citation type="submission" date="2022-03" db="EMBL/GenBank/DDBJ databases">
        <authorList>
            <person name="Alioto T."/>
            <person name="Alioto T."/>
            <person name="Gomez Garrido J."/>
        </authorList>
    </citation>
    <scope>NUCLEOTIDE SEQUENCE</scope>
</reference>
<evidence type="ECO:0000313" key="3">
    <source>
        <dbReference type="Proteomes" id="UP001295444"/>
    </source>
</evidence>
<evidence type="ECO:0000313" key="2">
    <source>
        <dbReference type="EMBL" id="CAH2223904.1"/>
    </source>
</evidence>
<gene>
    <name evidence="2" type="ORF">PECUL_23A029531</name>
</gene>
<sequence length="70" mass="7757">LPVSIPVGTLQDPSMPASRVKSLPDDARDPQETGRMHTMEHNEAISIPYKMETEFAELDTSDEALFGAKR</sequence>
<keyword evidence="3" id="KW-1185">Reference proteome</keyword>
<evidence type="ECO:0000256" key="1">
    <source>
        <dbReference type="SAM" id="MobiDB-lite"/>
    </source>
</evidence>
<organism evidence="2 3">
    <name type="scientific">Pelobates cultripes</name>
    <name type="common">Western spadefoot toad</name>
    <dbReference type="NCBI Taxonomy" id="61616"/>
    <lineage>
        <taxon>Eukaryota</taxon>
        <taxon>Metazoa</taxon>
        <taxon>Chordata</taxon>
        <taxon>Craniata</taxon>
        <taxon>Vertebrata</taxon>
        <taxon>Euteleostomi</taxon>
        <taxon>Amphibia</taxon>
        <taxon>Batrachia</taxon>
        <taxon>Anura</taxon>
        <taxon>Pelobatoidea</taxon>
        <taxon>Pelobatidae</taxon>
        <taxon>Pelobates</taxon>
    </lineage>
</organism>
<accession>A0AAD1R530</accession>
<feature type="compositionally biased region" description="Basic and acidic residues" evidence="1">
    <location>
        <begin position="22"/>
        <end position="35"/>
    </location>
</feature>
<feature type="region of interest" description="Disordered" evidence="1">
    <location>
        <begin position="1"/>
        <end position="35"/>
    </location>
</feature>
<proteinExistence type="predicted"/>
<feature type="non-terminal residue" evidence="2">
    <location>
        <position position="1"/>
    </location>
</feature>
<name>A0AAD1R530_PELCU</name>
<dbReference type="AlphaFoldDB" id="A0AAD1R530"/>
<dbReference type="Proteomes" id="UP001295444">
    <property type="component" value="Chromosome 01"/>
</dbReference>
<feature type="non-terminal residue" evidence="2">
    <location>
        <position position="70"/>
    </location>
</feature>
<dbReference type="EMBL" id="OW240912">
    <property type="protein sequence ID" value="CAH2223904.1"/>
    <property type="molecule type" value="Genomic_DNA"/>
</dbReference>
<protein>
    <submittedName>
        <fullName evidence="2">Uncharacterized protein</fullName>
    </submittedName>
</protein>